<dbReference type="Proteomes" id="UP000262699">
    <property type="component" value="Unassembled WGS sequence"/>
</dbReference>
<sequence>MRMMAWVLAAAALGGCTSTREMTAPGYRLPPSVAIALPRADVEVGRISIGGVAQADAERTARARAEIARAVSVYLRHDRVSAAPDTPRLAEYEALHRTVATAIALHKYGEVPLPTKHGRFDWTLGPGVRSVIGAGDHALFLTVRSYESDDGRKAMAVAGAIGCVVGLCLLPGGGEHLAYASLVELKSGDIVWFNVMTGGVGDPATPAGADALVARLLGTMRGPK</sequence>
<accession>A0A3D0W7F3</accession>
<evidence type="ECO:0008006" key="3">
    <source>
        <dbReference type="Google" id="ProtNLM"/>
    </source>
</evidence>
<dbReference type="AlphaFoldDB" id="A0A3D0W7F3"/>
<dbReference type="PROSITE" id="PS51257">
    <property type="entry name" value="PROKAR_LIPOPROTEIN"/>
    <property type="match status" value="1"/>
</dbReference>
<protein>
    <recommendedName>
        <fullName evidence="3">Lipoprotein</fullName>
    </recommendedName>
</protein>
<organism evidence="1 2">
    <name type="scientific">Sphingomonas bacterium</name>
    <dbReference type="NCBI Taxonomy" id="1895847"/>
    <lineage>
        <taxon>Bacteria</taxon>
        <taxon>Pseudomonadati</taxon>
        <taxon>Pseudomonadota</taxon>
        <taxon>Alphaproteobacteria</taxon>
        <taxon>Sphingomonadales</taxon>
        <taxon>Sphingomonadaceae</taxon>
        <taxon>Sphingomonas</taxon>
    </lineage>
</organism>
<dbReference type="EMBL" id="DOYJ01000021">
    <property type="protein sequence ID" value="HCB74661.1"/>
    <property type="molecule type" value="Genomic_DNA"/>
</dbReference>
<gene>
    <name evidence="1" type="ORF">DEP91_00530</name>
</gene>
<name>A0A3D0W7F3_9SPHN</name>
<comment type="caution">
    <text evidence="1">The sequence shown here is derived from an EMBL/GenBank/DDBJ whole genome shotgun (WGS) entry which is preliminary data.</text>
</comment>
<evidence type="ECO:0000313" key="2">
    <source>
        <dbReference type="Proteomes" id="UP000262699"/>
    </source>
</evidence>
<proteinExistence type="predicted"/>
<evidence type="ECO:0000313" key="1">
    <source>
        <dbReference type="EMBL" id="HCB74661.1"/>
    </source>
</evidence>
<reference evidence="1 2" key="1">
    <citation type="journal article" date="2018" name="Nat. Biotechnol.">
        <title>A standardized bacterial taxonomy based on genome phylogeny substantially revises the tree of life.</title>
        <authorList>
            <person name="Parks D.H."/>
            <person name="Chuvochina M."/>
            <person name="Waite D.W."/>
            <person name="Rinke C."/>
            <person name="Skarshewski A."/>
            <person name="Chaumeil P.A."/>
            <person name="Hugenholtz P."/>
        </authorList>
    </citation>
    <scope>NUCLEOTIDE SEQUENCE [LARGE SCALE GENOMIC DNA]</scope>
    <source>
        <strain evidence="1">UBA9015</strain>
    </source>
</reference>